<evidence type="ECO:0000313" key="10">
    <source>
        <dbReference type="EnsemblMetazoa" id="CLYHEMP015643.1"/>
    </source>
</evidence>
<feature type="compositionally biased region" description="Basic and acidic residues" evidence="8">
    <location>
        <begin position="407"/>
        <end position="426"/>
    </location>
</feature>
<keyword evidence="3" id="KW-0677">Repeat</keyword>
<evidence type="ECO:0000256" key="8">
    <source>
        <dbReference type="SAM" id="MobiDB-lite"/>
    </source>
</evidence>
<dbReference type="GeneID" id="136824336"/>
<dbReference type="InterPro" id="IPR013087">
    <property type="entry name" value="Znf_C2H2_type"/>
</dbReference>
<dbReference type="AlphaFoldDB" id="A0A7M6DM30"/>
<evidence type="ECO:0000256" key="7">
    <source>
        <dbReference type="PROSITE-ProRule" id="PRU00042"/>
    </source>
</evidence>
<evidence type="ECO:0000256" key="1">
    <source>
        <dbReference type="ARBA" id="ARBA00004123"/>
    </source>
</evidence>
<feature type="region of interest" description="Disordered" evidence="8">
    <location>
        <begin position="149"/>
        <end position="168"/>
    </location>
</feature>
<name>A0A7M6DM30_9CNID</name>
<comment type="subcellular location">
    <subcellularLocation>
        <location evidence="1">Nucleus</location>
    </subcellularLocation>
</comment>
<dbReference type="GO" id="GO:0005634">
    <property type="term" value="C:nucleus"/>
    <property type="evidence" value="ECO:0007669"/>
    <property type="project" value="UniProtKB-SubCell"/>
</dbReference>
<keyword evidence="11" id="KW-1185">Reference proteome</keyword>
<evidence type="ECO:0000256" key="3">
    <source>
        <dbReference type="ARBA" id="ARBA00022737"/>
    </source>
</evidence>
<dbReference type="PANTHER" id="PTHR24394">
    <property type="entry name" value="ZINC FINGER PROTEIN"/>
    <property type="match status" value="1"/>
</dbReference>
<dbReference type="Proteomes" id="UP000594262">
    <property type="component" value="Unplaced"/>
</dbReference>
<sequence>MNKTLKTFTCLKRTDYRKGTKEHHDDISHQSPVDTNNNFRTDHDGGVSYQAHIDPNDNAKIDHHGGISYQAPIDPNDSVRIDHDGGVSYQAPINPNEDTELIDPNNNQASVNSPFLESDQQSFSSIDILANFYSMAGFGDLQNSKNFSEHEYEGSDIPEDSSNFPVPPRKKTRIEPPYHMVKQEPPEIDTLTNLEPVSYQAPRSPSYTKLTPKVKQEPPEIDTLRNLESVLYQAPINPNNNGAVNSRISDPAPIPLKVKQENVISNFHIKKEIIDHPISYQAHIVHNNNESPLDPYAARRCHLCSAVFSTQAVLEEHVETWPHYPCHFCKMRFFDQTEYQKHYDSRHSRRKVSLDSEANEFKGFNGKRKRKTSPVEDDNIQRKSLDVIEHGKSVDSFDKNGTSSDLSDNKEQTRIKIEKENEKEKENTPPVITKLKCHVCQAWLLGQTELNLHYKTHFQNKCTKCGEVFSRRSDLMIHILNHDQCDCKVCGKIFPHLKGLQDHLSCYCHVCGKMFKCSSVRRQHSKRKKYNCGKCGILICSREDLCEHFYSSTFECKVCEQTFTFCTEYRLHQKKHFNPSE</sequence>
<feature type="domain" description="C2H2-type" evidence="9">
    <location>
        <begin position="554"/>
        <end position="581"/>
    </location>
</feature>
<keyword evidence="6" id="KW-0539">Nucleus</keyword>
<evidence type="ECO:0000256" key="5">
    <source>
        <dbReference type="ARBA" id="ARBA00022833"/>
    </source>
</evidence>
<dbReference type="InterPro" id="IPR036236">
    <property type="entry name" value="Znf_C2H2_sf"/>
</dbReference>
<dbReference type="Pfam" id="PF00096">
    <property type="entry name" value="zf-C2H2"/>
    <property type="match status" value="1"/>
</dbReference>
<organism evidence="10 11">
    <name type="scientific">Clytia hemisphaerica</name>
    <dbReference type="NCBI Taxonomy" id="252671"/>
    <lineage>
        <taxon>Eukaryota</taxon>
        <taxon>Metazoa</taxon>
        <taxon>Cnidaria</taxon>
        <taxon>Hydrozoa</taxon>
        <taxon>Hydroidolina</taxon>
        <taxon>Leptothecata</taxon>
        <taxon>Obeliida</taxon>
        <taxon>Clytiidae</taxon>
        <taxon>Clytia</taxon>
    </lineage>
</organism>
<dbReference type="SMART" id="SM00355">
    <property type="entry name" value="ZnF_C2H2"/>
    <property type="match status" value="7"/>
</dbReference>
<dbReference type="GO" id="GO:0008270">
    <property type="term" value="F:zinc ion binding"/>
    <property type="evidence" value="ECO:0007669"/>
    <property type="project" value="UniProtKB-KW"/>
</dbReference>
<feature type="domain" description="C2H2-type" evidence="9">
    <location>
        <begin position="324"/>
        <end position="352"/>
    </location>
</feature>
<evidence type="ECO:0000256" key="6">
    <source>
        <dbReference type="ARBA" id="ARBA00023242"/>
    </source>
</evidence>
<dbReference type="EnsemblMetazoa" id="CLYHEMT015643.1">
    <property type="protein sequence ID" value="CLYHEMP015643.1"/>
    <property type="gene ID" value="CLYHEMG015643"/>
</dbReference>
<dbReference type="SUPFAM" id="SSF57667">
    <property type="entry name" value="beta-beta-alpha zinc fingers"/>
    <property type="match status" value="1"/>
</dbReference>
<protein>
    <recommendedName>
        <fullName evidence="9">C2H2-type domain-containing protein</fullName>
    </recommendedName>
</protein>
<evidence type="ECO:0000313" key="11">
    <source>
        <dbReference type="Proteomes" id="UP000594262"/>
    </source>
</evidence>
<dbReference type="GO" id="GO:0000981">
    <property type="term" value="F:DNA-binding transcription factor activity, RNA polymerase II-specific"/>
    <property type="evidence" value="ECO:0007669"/>
    <property type="project" value="TreeGrafter"/>
</dbReference>
<dbReference type="PROSITE" id="PS50157">
    <property type="entry name" value="ZINC_FINGER_C2H2_2"/>
    <property type="match status" value="3"/>
</dbReference>
<feature type="domain" description="C2H2-type" evidence="9">
    <location>
        <begin position="460"/>
        <end position="482"/>
    </location>
</feature>
<reference evidence="10" key="1">
    <citation type="submission" date="2021-01" db="UniProtKB">
        <authorList>
            <consortium name="EnsemblMetazoa"/>
        </authorList>
    </citation>
    <scope>IDENTIFICATION</scope>
</reference>
<evidence type="ECO:0000259" key="9">
    <source>
        <dbReference type="PROSITE" id="PS50157"/>
    </source>
</evidence>
<feature type="region of interest" description="Disordered" evidence="8">
    <location>
        <begin position="363"/>
        <end position="426"/>
    </location>
</feature>
<proteinExistence type="predicted"/>
<dbReference type="RefSeq" id="XP_066936589.1">
    <property type="nucleotide sequence ID" value="XM_067080488.1"/>
</dbReference>
<feature type="compositionally biased region" description="Basic and acidic residues" evidence="8">
    <location>
        <begin position="379"/>
        <end position="398"/>
    </location>
</feature>
<accession>A0A7M6DM30</accession>
<evidence type="ECO:0000256" key="4">
    <source>
        <dbReference type="ARBA" id="ARBA00022771"/>
    </source>
</evidence>
<keyword evidence="2" id="KW-0479">Metal-binding</keyword>
<dbReference type="OrthoDB" id="8823111at2759"/>
<dbReference type="Gene3D" id="3.30.160.60">
    <property type="entry name" value="Classic Zinc Finger"/>
    <property type="match status" value="2"/>
</dbReference>
<dbReference type="PANTHER" id="PTHR24394:SF29">
    <property type="entry name" value="MYONEURIN"/>
    <property type="match status" value="1"/>
</dbReference>
<evidence type="ECO:0000256" key="2">
    <source>
        <dbReference type="ARBA" id="ARBA00022723"/>
    </source>
</evidence>
<dbReference type="PROSITE" id="PS00028">
    <property type="entry name" value="ZINC_FINGER_C2H2_1"/>
    <property type="match status" value="4"/>
</dbReference>
<keyword evidence="4 7" id="KW-0863">Zinc-finger</keyword>
<keyword evidence="5" id="KW-0862">Zinc</keyword>